<organism evidence="2 3">
    <name type="scientific">Amycolatopsis rhizosphaerae</name>
    <dbReference type="NCBI Taxonomy" id="2053003"/>
    <lineage>
        <taxon>Bacteria</taxon>
        <taxon>Bacillati</taxon>
        <taxon>Actinomycetota</taxon>
        <taxon>Actinomycetes</taxon>
        <taxon>Pseudonocardiales</taxon>
        <taxon>Pseudonocardiaceae</taxon>
        <taxon>Amycolatopsis</taxon>
    </lineage>
</organism>
<accession>A0A558CB22</accession>
<evidence type="ECO:0000313" key="3">
    <source>
        <dbReference type="Proteomes" id="UP000320011"/>
    </source>
</evidence>
<dbReference type="Proteomes" id="UP000320011">
    <property type="component" value="Unassembled WGS sequence"/>
</dbReference>
<protein>
    <recommendedName>
        <fullName evidence="1">Mycothiol-dependent maleylpyruvate isomerase metal-binding domain-containing protein</fullName>
    </recommendedName>
</protein>
<dbReference type="InterPro" id="IPR034660">
    <property type="entry name" value="DinB/YfiT-like"/>
</dbReference>
<dbReference type="Pfam" id="PF11716">
    <property type="entry name" value="MDMPI_N"/>
    <property type="match status" value="1"/>
</dbReference>
<dbReference type="OrthoDB" id="3669840at2"/>
<gene>
    <name evidence="2" type="ORF">FNH05_20200</name>
</gene>
<reference evidence="2 3" key="1">
    <citation type="submission" date="2019-07" db="EMBL/GenBank/DDBJ databases">
        <authorList>
            <person name="Duangmal K."/>
            <person name="Teo W.F.A."/>
        </authorList>
    </citation>
    <scope>NUCLEOTIDE SEQUENCE [LARGE SCALE GENOMIC DNA]</scope>
    <source>
        <strain evidence="2 3">TBRC 6029</strain>
    </source>
</reference>
<name>A0A558CB22_9PSEU</name>
<feature type="domain" description="Mycothiol-dependent maleylpyruvate isomerase metal-binding" evidence="1">
    <location>
        <begin position="19"/>
        <end position="154"/>
    </location>
</feature>
<evidence type="ECO:0000313" key="2">
    <source>
        <dbReference type="EMBL" id="TVT45978.1"/>
    </source>
</evidence>
<dbReference type="GO" id="GO:0046872">
    <property type="term" value="F:metal ion binding"/>
    <property type="evidence" value="ECO:0007669"/>
    <property type="project" value="InterPro"/>
</dbReference>
<dbReference type="SUPFAM" id="SSF109854">
    <property type="entry name" value="DinB/YfiT-like putative metalloenzymes"/>
    <property type="match status" value="1"/>
</dbReference>
<reference evidence="2 3" key="2">
    <citation type="submission" date="2019-08" db="EMBL/GenBank/DDBJ databases">
        <title>Amycolatopsis acidicola sp. nov., isolated from peat swamp forest soil.</title>
        <authorList>
            <person name="Srisuk N."/>
        </authorList>
    </citation>
    <scope>NUCLEOTIDE SEQUENCE [LARGE SCALE GENOMIC DNA]</scope>
    <source>
        <strain evidence="2 3">TBRC 6029</strain>
    </source>
</reference>
<dbReference type="AlphaFoldDB" id="A0A558CB22"/>
<keyword evidence="3" id="KW-1185">Reference proteome</keyword>
<comment type="caution">
    <text evidence="2">The sequence shown here is derived from an EMBL/GenBank/DDBJ whole genome shotgun (WGS) entry which is preliminary data.</text>
</comment>
<evidence type="ECO:0000259" key="1">
    <source>
        <dbReference type="Pfam" id="PF11716"/>
    </source>
</evidence>
<dbReference type="InterPro" id="IPR024344">
    <property type="entry name" value="MDMPI_metal-binding"/>
</dbReference>
<proteinExistence type="predicted"/>
<dbReference type="EMBL" id="VJWX01000205">
    <property type="protein sequence ID" value="TVT45978.1"/>
    <property type="molecule type" value="Genomic_DNA"/>
</dbReference>
<sequence>MTPQQWLAVRESLRLTGDRFANLVSSVGEPERPAVGAWSVAETAAHVSAVSSLYTTMLPVSVRPHPIPGIEGRIRDAALDEVAVVNEFALAHLTERDPVGLGDQLRGTIGQLLAMSHDLDPLRPVGWLGNAQLPVASWYAHLLNELHLHGRDIARAVGARWGTPQRDAAMAFEMFLVTLLRGDTGRLLVHESMARSRIAIRFRSRYTTPVVLAIQDNRVAVDPPEGTYDVTLMFRPAALMQVLFRRLGRTRAALTGQVAAWGRKPWQVSAFLRAVRFP</sequence>